<dbReference type="InterPro" id="IPR052425">
    <property type="entry name" value="Uncharacterized_MFS-type"/>
</dbReference>
<dbReference type="GO" id="GO:0022857">
    <property type="term" value="F:transmembrane transporter activity"/>
    <property type="evidence" value="ECO:0007669"/>
    <property type="project" value="InterPro"/>
</dbReference>
<keyword evidence="3 6" id="KW-0812">Transmembrane</keyword>
<comment type="subcellular location">
    <subcellularLocation>
        <location evidence="1">Cell membrane</location>
        <topology evidence="1">Multi-pass membrane protein</topology>
    </subcellularLocation>
</comment>
<feature type="domain" description="Major facilitator superfamily (MFS) profile" evidence="7">
    <location>
        <begin position="1"/>
        <end position="179"/>
    </location>
</feature>
<dbReference type="InterPro" id="IPR020846">
    <property type="entry name" value="MFS_dom"/>
</dbReference>
<organism evidence="8">
    <name type="scientific">bioreactor metagenome</name>
    <dbReference type="NCBI Taxonomy" id="1076179"/>
    <lineage>
        <taxon>unclassified sequences</taxon>
        <taxon>metagenomes</taxon>
        <taxon>ecological metagenomes</taxon>
    </lineage>
</organism>
<evidence type="ECO:0000256" key="6">
    <source>
        <dbReference type="SAM" id="Phobius"/>
    </source>
</evidence>
<dbReference type="Gene3D" id="1.20.1250.20">
    <property type="entry name" value="MFS general substrate transporter like domains"/>
    <property type="match status" value="1"/>
</dbReference>
<dbReference type="GO" id="GO:0005886">
    <property type="term" value="C:plasma membrane"/>
    <property type="evidence" value="ECO:0007669"/>
    <property type="project" value="UniProtKB-SubCell"/>
</dbReference>
<evidence type="ECO:0000256" key="3">
    <source>
        <dbReference type="ARBA" id="ARBA00022692"/>
    </source>
</evidence>
<feature type="transmembrane region" description="Helical" evidence="6">
    <location>
        <begin position="7"/>
        <end position="30"/>
    </location>
</feature>
<dbReference type="Pfam" id="PF07690">
    <property type="entry name" value="MFS_1"/>
    <property type="match status" value="1"/>
</dbReference>
<keyword evidence="5 6" id="KW-0472">Membrane</keyword>
<dbReference type="PANTHER" id="PTHR42688:SF1">
    <property type="entry name" value="BLR5212 PROTEIN"/>
    <property type="match status" value="1"/>
</dbReference>
<evidence type="ECO:0000256" key="5">
    <source>
        <dbReference type="ARBA" id="ARBA00023136"/>
    </source>
</evidence>
<sequence>MNWAFIFYLAAISLFSLGFLDFPLITMHVARHGLMPDDELPLIYAGAMFIDAVAALGFGWLFDRFGLRTLMISTLTAAPFALFVFGGSMRWELWLGVLLWGIGMGAQESVLKAAVATLVPKKNRSTGYGVFQTAFGICMFLGSWLMGILYGISLPALVAFSVITQIAAIPFFYLSWRKMVA</sequence>
<keyword evidence="2" id="KW-1003">Cell membrane</keyword>
<gene>
    <name evidence="8" type="ORF">SDC9_191616</name>
</gene>
<feature type="transmembrane region" description="Helical" evidence="6">
    <location>
        <begin position="127"/>
        <end position="150"/>
    </location>
</feature>
<evidence type="ECO:0000256" key="4">
    <source>
        <dbReference type="ARBA" id="ARBA00022989"/>
    </source>
</evidence>
<comment type="caution">
    <text evidence="8">The sequence shown here is derived from an EMBL/GenBank/DDBJ whole genome shotgun (WGS) entry which is preliminary data.</text>
</comment>
<dbReference type="EMBL" id="VSSQ01102873">
    <property type="protein sequence ID" value="MPN44055.1"/>
    <property type="molecule type" value="Genomic_DNA"/>
</dbReference>
<feature type="transmembrane region" description="Helical" evidence="6">
    <location>
        <begin position="42"/>
        <end position="62"/>
    </location>
</feature>
<accession>A0A645HYD4</accession>
<reference evidence="8" key="1">
    <citation type="submission" date="2019-08" db="EMBL/GenBank/DDBJ databases">
        <authorList>
            <person name="Kucharzyk K."/>
            <person name="Murdoch R.W."/>
            <person name="Higgins S."/>
            <person name="Loffler F."/>
        </authorList>
    </citation>
    <scope>NUCLEOTIDE SEQUENCE</scope>
</reference>
<name>A0A645HYD4_9ZZZZ</name>
<evidence type="ECO:0000256" key="1">
    <source>
        <dbReference type="ARBA" id="ARBA00004651"/>
    </source>
</evidence>
<feature type="transmembrane region" description="Helical" evidence="6">
    <location>
        <begin position="69"/>
        <end position="87"/>
    </location>
</feature>
<proteinExistence type="predicted"/>
<dbReference type="PROSITE" id="PS50850">
    <property type="entry name" value="MFS"/>
    <property type="match status" value="1"/>
</dbReference>
<feature type="transmembrane region" description="Helical" evidence="6">
    <location>
        <begin position="93"/>
        <end position="115"/>
    </location>
</feature>
<dbReference type="AlphaFoldDB" id="A0A645HYD4"/>
<dbReference type="SUPFAM" id="SSF103473">
    <property type="entry name" value="MFS general substrate transporter"/>
    <property type="match status" value="1"/>
</dbReference>
<dbReference type="InterPro" id="IPR036259">
    <property type="entry name" value="MFS_trans_sf"/>
</dbReference>
<protein>
    <recommendedName>
        <fullName evidence="7">Major facilitator superfamily (MFS) profile domain-containing protein</fullName>
    </recommendedName>
</protein>
<evidence type="ECO:0000313" key="8">
    <source>
        <dbReference type="EMBL" id="MPN44055.1"/>
    </source>
</evidence>
<dbReference type="InterPro" id="IPR011701">
    <property type="entry name" value="MFS"/>
</dbReference>
<feature type="transmembrane region" description="Helical" evidence="6">
    <location>
        <begin position="156"/>
        <end position="176"/>
    </location>
</feature>
<evidence type="ECO:0000256" key="2">
    <source>
        <dbReference type="ARBA" id="ARBA00022475"/>
    </source>
</evidence>
<dbReference type="PANTHER" id="PTHR42688">
    <property type="entry name" value="CONSERVED PROTEIN"/>
    <property type="match status" value="1"/>
</dbReference>
<keyword evidence="4 6" id="KW-1133">Transmembrane helix</keyword>
<evidence type="ECO:0000259" key="7">
    <source>
        <dbReference type="PROSITE" id="PS50850"/>
    </source>
</evidence>